<dbReference type="InterPro" id="IPR013517">
    <property type="entry name" value="FG-GAP"/>
</dbReference>
<comment type="caution">
    <text evidence="3">The sequence shown here is derived from an EMBL/GenBank/DDBJ whole genome shotgun (WGS) entry which is preliminary data.</text>
</comment>
<evidence type="ECO:0000313" key="4">
    <source>
        <dbReference type="Proteomes" id="UP001416858"/>
    </source>
</evidence>
<sequence>MKKLKIGLGLLVALALIIAVILVVRRSQDDATNLPLSSQASERLQRTRNALAATENFESTAADADWTALYEESPNDPSIALNRALNRVLRVDVLTEQANNSLLDASEKQAARRELPQAIDAARNAIDDFAAAGDNPVIALWLKSRVDLHEASLLPATMTRTLRKEIFDRIVAAIKGDLGKRPESIILGGPLTQVLDELEDPIDGLPKDVGINAAKALAILSNQNEDNLFIALRAAKLNLAIESTDAADAVTRTLRLSRSIEPSLRRQTEPIGLTPDELVTAILDSIQSANWTTAENQMLLWFNVLNSTELVKTDRRRAAPHPLDRLSFDSLRRVAAEVAAQSPATGDAAPLQFSSNVIFDAAEITAVMPVDFDLDLVPDVAAASSTGTLTLIANDAGNWKPFASLELGMPVTGLLAADLFMVDSSDPSRIQVNRGSGDSETDNQVVSGARHNTLVTLIAFGNDGVKLIAVDGRKDTADDDRLKIVDKTTGLEEVTAITAAIAGDLEGDGDLDLLMATKHNGIRVFVNRGNRTFFEAAATDTATSLSKTNNIIAMEMVDLDRDLDLDVVTLDDVGQVGLVENLLHLQFRYREIAEIPKVTAAHSITVDDLDGNVSWDVIVGAADTTTVAYSQTAAAGIWSVDHVTTTKQTGDAMLVGDFNNDILLDVLQSNESAASAFRLGTATDSSVQSMDSSLGGSSLRAADFNSDGLLDVVGIRDGNVLVSLNQTESDGHYLDVRFRGIDDNNANSGRVNHYAIGSVVELRFGPHYRAEVIRSPVTHFGLGSFDGSASLRVIFPNGLTQTIRDPKIDALVEEEQTLKGSCPYLYAWDGQQYVFVTDCLWAAPLGLQVADGVVAKDRPWEYLKVDGDHVRERDGKYELRITEELWEVAYFDHVSLMAVDHPEAIDIWTNEKVGPAELATPTIYAFDQQDLSTLQHAVDTHGRDVSEKLSQIDRNFVQGFDRRLRQGLCEPHWIDVDFGSEFLSQPSVTTDSAAGESASNESIYLVLTGWILPTDTSLNIQIDQNPELQPIEFPSLWVPDAGEKDGWRKAIPFIGFPGGKTKTIVVDVTDAINRDDPRMRIRTSAQIYWDAAQLAIASEPATYQTHSLSLVDAKLDYRGFSRRIKKSPQTPEWYDYQQSSESPRWPPLRGRFTRYGDCAELLAAWDDAMVVMGSGDEIALQFTAPVDSPPPGWKRDFILHCVGWDKDADLNTLSGQSAEPLPFKQMTTYPPTRQQSEQIQKADRLNAPHLNRVHDFRAFWSRP</sequence>
<dbReference type="PANTHER" id="PTHR45460">
    <property type="entry name" value="SIMILAR TO CYSTEINE PROTEINASE"/>
    <property type="match status" value="1"/>
</dbReference>
<reference evidence="3 4" key="1">
    <citation type="submission" date="2024-02" db="EMBL/GenBank/DDBJ databases">
        <title>Rhodopirellula caenicola NBRC 110016.</title>
        <authorList>
            <person name="Ichikawa N."/>
            <person name="Katano-Makiyama Y."/>
            <person name="Hidaka K."/>
        </authorList>
    </citation>
    <scope>NUCLEOTIDE SEQUENCE [LARGE SCALE GENOMIC DNA]</scope>
    <source>
        <strain evidence="3 4">NBRC 110016</strain>
    </source>
</reference>
<organism evidence="3 4">
    <name type="scientific">Novipirellula caenicola</name>
    <dbReference type="NCBI Taxonomy" id="1536901"/>
    <lineage>
        <taxon>Bacteria</taxon>
        <taxon>Pseudomonadati</taxon>
        <taxon>Planctomycetota</taxon>
        <taxon>Planctomycetia</taxon>
        <taxon>Pirellulales</taxon>
        <taxon>Pirellulaceae</taxon>
        <taxon>Novipirellula</taxon>
    </lineage>
</organism>
<dbReference type="RefSeq" id="WP_345687200.1">
    <property type="nucleotide sequence ID" value="NZ_BAABRO010000016.1"/>
</dbReference>
<gene>
    <name evidence="3" type="ORF">Rcae01_05322</name>
</gene>
<dbReference type="SUPFAM" id="SSF69318">
    <property type="entry name" value="Integrin alpha N-terminal domain"/>
    <property type="match status" value="1"/>
</dbReference>
<evidence type="ECO:0000256" key="1">
    <source>
        <dbReference type="ARBA" id="ARBA00022729"/>
    </source>
</evidence>
<protein>
    <recommendedName>
        <fullName evidence="2">ASPIC/UnbV domain-containing protein</fullName>
    </recommendedName>
</protein>
<dbReference type="PANTHER" id="PTHR45460:SF2">
    <property type="entry name" value="ALPHA 1,3 GLUCANASE, GH71 FAMILY (EUROFUNG)"/>
    <property type="match status" value="1"/>
</dbReference>
<evidence type="ECO:0000259" key="2">
    <source>
        <dbReference type="Pfam" id="PF07593"/>
    </source>
</evidence>
<dbReference type="EMBL" id="BAABRO010000016">
    <property type="protein sequence ID" value="GAA5509819.1"/>
    <property type="molecule type" value="Genomic_DNA"/>
</dbReference>
<dbReference type="InterPro" id="IPR011519">
    <property type="entry name" value="UnbV_ASPIC"/>
</dbReference>
<keyword evidence="1" id="KW-0732">Signal</keyword>
<proteinExistence type="predicted"/>
<dbReference type="InterPro" id="IPR028994">
    <property type="entry name" value="Integrin_alpha_N"/>
</dbReference>
<dbReference type="Pfam" id="PF07593">
    <property type="entry name" value="UnbV_ASPIC"/>
    <property type="match status" value="1"/>
</dbReference>
<dbReference type="Proteomes" id="UP001416858">
    <property type="component" value="Unassembled WGS sequence"/>
</dbReference>
<evidence type="ECO:0000313" key="3">
    <source>
        <dbReference type="EMBL" id="GAA5509819.1"/>
    </source>
</evidence>
<keyword evidence="4" id="KW-1185">Reference proteome</keyword>
<accession>A0ABP9VXF5</accession>
<dbReference type="Pfam" id="PF13517">
    <property type="entry name" value="FG-GAP_3"/>
    <property type="match status" value="1"/>
</dbReference>
<name>A0ABP9VXF5_9BACT</name>
<feature type="domain" description="ASPIC/UnbV" evidence="2">
    <location>
        <begin position="774"/>
        <end position="811"/>
    </location>
</feature>